<proteinExistence type="predicted"/>
<evidence type="ECO:0000313" key="2">
    <source>
        <dbReference type="Proteomes" id="UP000270034"/>
    </source>
</evidence>
<sequence>MHWLLCFQKRPQPHLITKPTHGIMAHRAPQTVPASKVRL</sequence>
<dbReference type="KEGG" id="aot:AcetOri_orf04496"/>
<dbReference type="EMBL" id="AP018515">
    <property type="protein sequence ID" value="BBC81320.1"/>
    <property type="molecule type" value="Genomic_DNA"/>
</dbReference>
<accession>A0A2Z5ZL19</accession>
<dbReference type="GO" id="GO:0016301">
    <property type="term" value="F:kinase activity"/>
    <property type="evidence" value="ECO:0007669"/>
    <property type="project" value="UniProtKB-KW"/>
</dbReference>
<evidence type="ECO:0000313" key="1">
    <source>
        <dbReference type="EMBL" id="BBC81320.1"/>
    </source>
</evidence>
<dbReference type="Proteomes" id="UP000270034">
    <property type="component" value="Chromosome"/>
</dbReference>
<keyword evidence="1" id="KW-0808">Transferase</keyword>
<name>A0A2Z5ZL19_9PROT</name>
<dbReference type="AlphaFoldDB" id="A0A2Z5ZL19"/>
<gene>
    <name evidence="1" type="ORF">AcetOrient_orf04496</name>
</gene>
<protein>
    <submittedName>
        <fullName evidence="1">Sensory box histidine kinase/response regulator</fullName>
    </submittedName>
</protein>
<reference evidence="1 2" key="1">
    <citation type="submission" date="2018-02" db="EMBL/GenBank/DDBJ databases">
        <title>Acetobacter orientalis genome.</title>
        <authorList>
            <person name="Nakashima N."/>
            <person name="Tamura T."/>
        </authorList>
    </citation>
    <scope>NUCLEOTIDE SEQUENCE [LARGE SCALE GENOMIC DNA]</scope>
    <source>
        <strain evidence="1 2">FAN1</strain>
    </source>
</reference>
<organism evidence="1 2">
    <name type="scientific">Acetobacter orientalis</name>
    <dbReference type="NCBI Taxonomy" id="146474"/>
    <lineage>
        <taxon>Bacteria</taxon>
        <taxon>Pseudomonadati</taxon>
        <taxon>Pseudomonadota</taxon>
        <taxon>Alphaproteobacteria</taxon>
        <taxon>Acetobacterales</taxon>
        <taxon>Acetobacteraceae</taxon>
        <taxon>Acetobacter</taxon>
    </lineage>
</organism>
<keyword evidence="1" id="KW-0418">Kinase</keyword>